<evidence type="ECO:0000313" key="2">
    <source>
        <dbReference type="EMBL" id="SMA49458.1"/>
    </source>
</evidence>
<dbReference type="PROSITE" id="PS50848">
    <property type="entry name" value="START"/>
    <property type="match status" value="1"/>
</dbReference>
<dbReference type="InterPro" id="IPR028347">
    <property type="entry name" value="START_dom_prot"/>
</dbReference>
<dbReference type="EMBL" id="FWPT01000007">
    <property type="protein sequence ID" value="SMA49458.1"/>
    <property type="molecule type" value="Genomic_DNA"/>
</dbReference>
<sequence>MNSMSFRALSEAPSRIPALIILLFTLICGHAWAEDTAWELKQDKKGIAVSTRSVEGSAVKEFKGEMLVDNSLGAIVALLDNPEAGPEWIYNCESITRVETNSESQTTWNHVINKLPWPAGDRDLVVRSDMTQSPETYDVLIALKAEPELLPEVPGKVRIQKMKASWQLSPQKDGQVKVTYQAHIEPGGSLPNWLVNSLLVDTPYKSLSAMRELLSEDQYKTQSHPDIVEPNS</sequence>
<dbReference type="AlphaFoldDB" id="A0A1X7AMH5"/>
<reference evidence="2 3" key="1">
    <citation type="submission" date="2017-03" db="EMBL/GenBank/DDBJ databases">
        <authorList>
            <person name="Afonso C.L."/>
            <person name="Miller P.J."/>
            <person name="Scott M.A."/>
            <person name="Spackman E."/>
            <person name="Goraichik I."/>
            <person name="Dimitrov K.M."/>
            <person name="Suarez D.L."/>
            <person name="Swayne D.E."/>
        </authorList>
    </citation>
    <scope>NUCLEOTIDE SEQUENCE [LARGE SCALE GENOMIC DNA]</scope>
    <source>
        <strain evidence="2">SB41UT1</strain>
    </source>
</reference>
<dbReference type="Proteomes" id="UP000196573">
    <property type="component" value="Unassembled WGS sequence"/>
</dbReference>
<dbReference type="PIRSF" id="PIRSF039033">
    <property type="entry name" value="START_dom"/>
    <property type="match status" value="1"/>
</dbReference>
<name>A0A1X7AMH5_9GAMM</name>
<dbReference type="GO" id="GO:0005737">
    <property type="term" value="C:cytoplasm"/>
    <property type="evidence" value="ECO:0007669"/>
    <property type="project" value="UniProtKB-ARBA"/>
</dbReference>
<gene>
    <name evidence="2" type="ORF">EHSB41UT_03274</name>
</gene>
<dbReference type="SUPFAM" id="SSF55961">
    <property type="entry name" value="Bet v1-like"/>
    <property type="match status" value="1"/>
</dbReference>
<evidence type="ECO:0000259" key="1">
    <source>
        <dbReference type="PROSITE" id="PS50848"/>
    </source>
</evidence>
<protein>
    <submittedName>
        <fullName evidence="2">START domain protein</fullName>
    </submittedName>
</protein>
<dbReference type="GO" id="GO:0008289">
    <property type="term" value="F:lipid binding"/>
    <property type="evidence" value="ECO:0007669"/>
    <property type="project" value="InterPro"/>
</dbReference>
<proteinExistence type="predicted"/>
<dbReference type="InterPro" id="IPR002913">
    <property type="entry name" value="START_lipid-bd_dom"/>
</dbReference>
<dbReference type="CDD" id="cd08876">
    <property type="entry name" value="START_1"/>
    <property type="match status" value="1"/>
</dbReference>
<dbReference type="Gene3D" id="3.30.530.20">
    <property type="match status" value="1"/>
</dbReference>
<dbReference type="Pfam" id="PF01852">
    <property type="entry name" value="START"/>
    <property type="match status" value="1"/>
</dbReference>
<accession>A0A1X7AMH5</accession>
<dbReference type="InterPro" id="IPR023393">
    <property type="entry name" value="START-like_dom_sf"/>
</dbReference>
<dbReference type="PANTHER" id="PTHR19308:SF14">
    <property type="entry name" value="START DOMAIN-CONTAINING PROTEIN"/>
    <property type="match status" value="1"/>
</dbReference>
<organism evidence="2 3">
    <name type="scientific">Parendozoicomonas haliclonae</name>
    <dbReference type="NCBI Taxonomy" id="1960125"/>
    <lineage>
        <taxon>Bacteria</taxon>
        <taxon>Pseudomonadati</taxon>
        <taxon>Pseudomonadota</taxon>
        <taxon>Gammaproteobacteria</taxon>
        <taxon>Oceanospirillales</taxon>
        <taxon>Endozoicomonadaceae</taxon>
        <taxon>Parendozoicomonas</taxon>
    </lineage>
</organism>
<dbReference type="OrthoDB" id="5734556at2"/>
<dbReference type="InterPro" id="IPR051213">
    <property type="entry name" value="START_lipid_transfer"/>
</dbReference>
<dbReference type="RefSeq" id="WP_087111785.1">
    <property type="nucleotide sequence ID" value="NZ_CBCSCN010000007.1"/>
</dbReference>
<evidence type="ECO:0000313" key="3">
    <source>
        <dbReference type="Proteomes" id="UP000196573"/>
    </source>
</evidence>
<dbReference type="PANTHER" id="PTHR19308">
    <property type="entry name" value="PHOSPHATIDYLCHOLINE TRANSFER PROTEIN"/>
    <property type="match status" value="1"/>
</dbReference>
<feature type="domain" description="START" evidence="1">
    <location>
        <begin position="33"/>
        <end position="219"/>
    </location>
</feature>
<keyword evidence="3" id="KW-1185">Reference proteome</keyword>